<evidence type="ECO:0000256" key="4">
    <source>
        <dbReference type="ARBA" id="ARBA00022679"/>
    </source>
</evidence>
<evidence type="ECO:0000256" key="5">
    <source>
        <dbReference type="ARBA" id="ARBA00022692"/>
    </source>
</evidence>
<dbReference type="GO" id="GO:0005886">
    <property type="term" value="C:plasma membrane"/>
    <property type="evidence" value="ECO:0007669"/>
    <property type="project" value="UniProtKB-SubCell"/>
</dbReference>
<protein>
    <recommendedName>
        <fullName evidence="8 9">1,4-dihydroxy-2-naphthoate octaprenyltransferase</fullName>
        <shortName evidence="8">DHNA-octaprenyltransferase</shortName>
        <ecNumber evidence="8 9">2.5.1.74</ecNumber>
    </recommendedName>
</protein>
<accession>H1Q1Y4</accession>
<dbReference type="GO" id="GO:0042371">
    <property type="term" value="P:vitamin K biosynthetic process"/>
    <property type="evidence" value="ECO:0007669"/>
    <property type="project" value="TreeGrafter"/>
</dbReference>
<organism evidence="10 11">
    <name type="scientific">Prevotella micans F0438</name>
    <dbReference type="NCBI Taxonomy" id="883158"/>
    <lineage>
        <taxon>Bacteria</taxon>
        <taxon>Pseudomonadati</taxon>
        <taxon>Bacteroidota</taxon>
        <taxon>Bacteroidia</taxon>
        <taxon>Bacteroidales</taxon>
        <taxon>Prevotellaceae</taxon>
        <taxon>Prevotella</taxon>
    </lineage>
</organism>
<proteinExistence type="inferred from homology"/>
<dbReference type="PANTHER" id="PTHR13929">
    <property type="entry name" value="1,4-DIHYDROXY-2-NAPHTHOATE OCTAPRENYLTRANSFERASE"/>
    <property type="match status" value="1"/>
</dbReference>
<comment type="similarity">
    <text evidence="8">Belongs to the MenA family. Type 1 subfamily.</text>
</comment>
<keyword evidence="2 8" id="KW-0474">Menaquinone biosynthesis</keyword>
<evidence type="ECO:0000256" key="3">
    <source>
        <dbReference type="ARBA" id="ARBA00022475"/>
    </source>
</evidence>
<comment type="caution">
    <text evidence="10">The sequence shown here is derived from an EMBL/GenBank/DDBJ whole genome shotgun (WGS) entry which is preliminary data.</text>
</comment>
<dbReference type="GO" id="GO:0009234">
    <property type="term" value="P:menaquinone biosynthetic process"/>
    <property type="evidence" value="ECO:0007669"/>
    <property type="project" value="UniProtKB-UniRule"/>
</dbReference>
<dbReference type="RefSeq" id="WP_006952052.1">
    <property type="nucleotide sequence ID" value="NZ_JH594521.1"/>
</dbReference>
<dbReference type="Gene3D" id="1.10.357.140">
    <property type="entry name" value="UbiA prenyltransferase"/>
    <property type="match status" value="1"/>
</dbReference>
<keyword evidence="11" id="KW-1185">Reference proteome</keyword>
<keyword evidence="7 8" id="KW-0472">Membrane</keyword>
<sequence length="295" mass="32496">MTNVKTNSPRAWILAARPKTLTGAAVPVMIGASYALKTSGWHEFRALPALLCMLFAFMMQIDANLVNDYFDFLKGNDDTTTRIGPRRACSEGWITVRAMRLGIIITSIVSALLGLPLILFGGWEMIPVGALCLLFCFLYTTKLSYLGLGDVLVLIFFGIVPVCLTAYVSSRILSMEILLSSIACGIVIDTLLVVNNYRDRDNDRRDGKKTLVVRIGSRLAEQLYLWLGLVASIIQAIIIADIKATALVVYATLHIATYRQMCATNHGKQLNRILGITARNMFIYGIIVSAIIILT</sequence>
<evidence type="ECO:0000256" key="9">
    <source>
        <dbReference type="NCBIfam" id="TIGR00751"/>
    </source>
</evidence>
<evidence type="ECO:0000256" key="6">
    <source>
        <dbReference type="ARBA" id="ARBA00022989"/>
    </source>
</evidence>
<feature type="transmembrane region" description="Helical" evidence="8">
    <location>
        <begin position="273"/>
        <end position="294"/>
    </location>
</feature>
<evidence type="ECO:0000313" key="10">
    <source>
        <dbReference type="EMBL" id="EHO71604.1"/>
    </source>
</evidence>
<dbReference type="STRING" id="883158.HMPREF9140_00922"/>
<dbReference type="PIRSF" id="PIRSF005355">
    <property type="entry name" value="UBIAD1"/>
    <property type="match status" value="1"/>
</dbReference>
<name>H1Q1Y4_9BACT</name>
<evidence type="ECO:0000256" key="1">
    <source>
        <dbReference type="ARBA" id="ARBA00004141"/>
    </source>
</evidence>
<feature type="transmembrane region" description="Helical" evidence="8">
    <location>
        <begin position="223"/>
        <end position="253"/>
    </location>
</feature>
<dbReference type="InterPro" id="IPR000537">
    <property type="entry name" value="UbiA_prenyltransferase"/>
</dbReference>
<dbReference type="CDD" id="cd13962">
    <property type="entry name" value="PT_UbiA_UBIAD1"/>
    <property type="match status" value="1"/>
</dbReference>
<feature type="transmembrane region" description="Helical" evidence="8">
    <location>
        <begin position="44"/>
        <end position="61"/>
    </location>
</feature>
<evidence type="ECO:0000256" key="8">
    <source>
        <dbReference type="HAMAP-Rule" id="MF_01937"/>
    </source>
</evidence>
<dbReference type="EMBL" id="AGWK01000027">
    <property type="protein sequence ID" value="EHO71604.1"/>
    <property type="molecule type" value="Genomic_DNA"/>
</dbReference>
<dbReference type="HOGENOM" id="CLU_043611_1_2_10"/>
<dbReference type="Proteomes" id="UP000016023">
    <property type="component" value="Unassembled WGS sequence"/>
</dbReference>
<comment type="pathway">
    <text evidence="8">Quinol/quinone metabolism; menaquinone biosynthesis; menaquinol from 1,4-dihydroxy-2-naphthoate: step 1/2.</text>
</comment>
<dbReference type="UniPathway" id="UPA00079">
    <property type="reaction ID" value="UER00168"/>
</dbReference>
<comment type="catalytic activity">
    <reaction evidence="8">
        <text>an all-trans-polyprenyl diphosphate + 1,4-dihydroxy-2-naphthoate + H(+) = a 2-demethylmenaquinol + CO2 + diphosphate</text>
        <dbReference type="Rhea" id="RHEA:26478"/>
        <dbReference type="Rhea" id="RHEA-COMP:9563"/>
        <dbReference type="Rhea" id="RHEA-COMP:9564"/>
        <dbReference type="ChEBI" id="CHEBI:11173"/>
        <dbReference type="ChEBI" id="CHEBI:15378"/>
        <dbReference type="ChEBI" id="CHEBI:16526"/>
        <dbReference type="ChEBI" id="CHEBI:33019"/>
        <dbReference type="ChEBI" id="CHEBI:55437"/>
        <dbReference type="ChEBI" id="CHEBI:58914"/>
        <dbReference type="EC" id="2.5.1.74"/>
    </reaction>
</comment>
<dbReference type="InterPro" id="IPR044878">
    <property type="entry name" value="UbiA_sf"/>
</dbReference>
<keyword evidence="3 8" id="KW-1003">Cell membrane</keyword>
<dbReference type="EC" id="2.5.1.74" evidence="8 9"/>
<reference evidence="10 11" key="1">
    <citation type="submission" date="2011-12" db="EMBL/GenBank/DDBJ databases">
        <title>The Genome Sequence of Prevotella micans F0438.</title>
        <authorList>
            <consortium name="The Broad Institute Genome Sequencing Platform"/>
            <person name="Earl A."/>
            <person name="Ward D."/>
            <person name="Feldgarden M."/>
            <person name="Gevers D."/>
            <person name="Izard J."/>
            <person name="Baranova O.V."/>
            <person name="Blanton J.M."/>
            <person name="Wade W.G."/>
            <person name="Dewhirst F.E."/>
            <person name="Young S.K."/>
            <person name="Zeng Q."/>
            <person name="Gargeya S."/>
            <person name="Fitzgerald M."/>
            <person name="Haas B."/>
            <person name="Abouelleil A."/>
            <person name="Alvarado L."/>
            <person name="Arachchi H.M."/>
            <person name="Berlin A."/>
            <person name="Chapman S.B."/>
            <person name="Gearin G."/>
            <person name="Goldberg J."/>
            <person name="Griggs A."/>
            <person name="Gujja S."/>
            <person name="Hansen M."/>
            <person name="Heiman D."/>
            <person name="Howarth C."/>
            <person name="Larimer J."/>
            <person name="Lui A."/>
            <person name="MacDonald P.J.P."/>
            <person name="McCowen C."/>
            <person name="Montmayeur A."/>
            <person name="Murphy C."/>
            <person name="Neiman D."/>
            <person name="Pearson M."/>
            <person name="Priest M."/>
            <person name="Roberts A."/>
            <person name="Saif S."/>
            <person name="Shea T."/>
            <person name="Sisk P."/>
            <person name="Stolte C."/>
            <person name="Sykes S."/>
            <person name="Wortman J."/>
            <person name="Nusbaum C."/>
            <person name="Birren B."/>
        </authorList>
    </citation>
    <scope>NUCLEOTIDE SEQUENCE [LARGE SCALE GENOMIC DNA]</scope>
    <source>
        <strain evidence="10 11">F0438</strain>
    </source>
</reference>
<dbReference type="NCBIfam" id="TIGR00751">
    <property type="entry name" value="menA"/>
    <property type="match status" value="1"/>
</dbReference>
<keyword evidence="4 8" id="KW-0808">Transferase</keyword>
<dbReference type="PANTHER" id="PTHR13929:SF0">
    <property type="entry name" value="UBIA PRENYLTRANSFERASE DOMAIN-CONTAINING PROTEIN 1"/>
    <property type="match status" value="1"/>
</dbReference>
<dbReference type="GO" id="GO:0046428">
    <property type="term" value="F:1,4-dihydroxy-2-naphthoate polyprenyltransferase activity"/>
    <property type="evidence" value="ECO:0007669"/>
    <property type="project" value="UniProtKB-UniRule"/>
</dbReference>
<evidence type="ECO:0000256" key="2">
    <source>
        <dbReference type="ARBA" id="ARBA00022428"/>
    </source>
</evidence>
<dbReference type="AlphaFoldDB" id="H1Q1Y4"/>
<feature type="transmembrane region" description="Helical" evidence="8">
    <location>
        <begin position="101"/>
        <end position="121"/>
    </location>
</feature>
<dbReference type="Pfam" id="PF01040">
    <property type="entry name" value="UbiA"/>
    <property type="match status" value="1"/>
</dbReference>
<keyword evidence="6 8" id="KW-1133">Transmembrane helix</keyword>
<dbReference type="PATRIC" id="fig|883158.3.peg.932"/>
<dbReference type="InterPro" id="IPR026046">
    <property type="entry name" value="UBIAD1"/>
</dbReference>
<dbReference type="InterPro" id="IPR004657">
    <property type="entry name" value="MenA"/>
</dbReference>
<comment type="subcellular location">
    <subcellularLocation>
        <location evidence="8">Cell membrane</location>
        <topology evidence="8">Multi-pass membrane protein</topology>
    </subcellularLocation>
    <subcellularLocation>
        <location evidence="1">Membrane</location>
        <topology evidence="1">Multi-pass membrane protein</topology>
    </subcellularLocation>
</comment>
<dbReference type="eggNOG" id="COG1575">
    <property type="taxonomic scope" value="Bacteria"/>
</dbReference>
<evidence type="ECO:0000313" key="11">
    <source>
        <dbReference type="Proteomes" id="UP000016023"/>
    </source>
</evidence>
<comment type="function">
    <text evidence="8">Conversion of 1,4-dihydroxy-2-naphthoate (DHNA) to demethylmenaquinone (DMK).</text>
</comment>
<feature type="transmembrane region" description="Helical" evidence="8">
    <location>
        <begin position="20"/>
        <end position="37"/>
    </location>
</feature>
<gene>
    <name evidence="8" type="primary">menA</name>
    <name evidence="10" type="ORF">HMPREF9140_00922</name>
</gene>
<evidence type="ECO:0000256" key="7">
    <source>
        <dbReference type="ARBA" id="ARBA00023136"/>
    </source>
</evidence>
<feature type="transmembrane region" description="Helical" evidence="8">
    <location>
        <begin position="177"/>
        <end position="197"/>
    </location>
</feature>
<keyword evidence="5 8" id="KW-0812">Transmembrane</keyword>
<dbReference type="HAMAP" id="MF_01937">
    <property type="entry name" value="MenA_1"/>
    <property type="match status" value="1"/>
</dbReference>
<feature type="transmembrane region" description="Helical" evidence="8">
    <location>
        <begin position="151"/>
        <end position="170"/>
    </location>
</feature>